<dbReference type="EMBL" id="MT143709">
    <property type="protein sequence ID" value="QJB01500.1"/>
    <property type="molecule type" value="Genomic_DNA"/>
</dbReference>
<evidence type="ECO:0000313" key="1">
    <source>
        <dbReference type="EMBL" id="QJB01500.1"/>
    </source>
</evidence>
<reference evidence="1" key="1">
    <citation type="submission" date="2020-03" db="EMBL/GenBank/DDBJ databases">
        <title>The deep terrestrial virosphere.</title>
        <authorList>
            <person name="Holmfeldt K."/>
            <person name="Nilsson E."/>
            <person name="Simone D."/>
            <person name="Lopez-Fernandez M."/>
            <person name="Wu X."/>
            <person name="de Brujin I."/>
            <person name="Lundin D."/>
            <person name="Andersson A."/>
            <person name="Bertilsson S."/>
            <person name="Dopson M."/>
        </authorList>
    </citation>
    <scope>NUCLEOTIDE SEQUENCE</scope>
    <source>
        <strain evidence="1">MM171A00102</strain>
        <strain evidence="2">MM171B00096</strain>
    </source>
</reference>
<name>A0A6M3M5V1_9ZZZZ</name>
<organism evidence="1">
    <name type="scientific">viral metagenome</name>
    <dbReference type="NCBI Taxonomy" id="1070528"/>
    <lineage>
        <taxon>unclassified sequences</taxon>
        <taxon>metagenomes</taxon>
        <taxon>organismal metagenomes</taxon>
    </lineage>
</organism>
<protein>
    <submittedName>
        <fullName evidence="1">Uncharacterized protein</fullName>
    </submittedName>
</protein>
<proteinExistence type="predicted"/>
<accession>A0A6M3M5V1</accession>
<dbReference type="EMBL" id="MT143896">
    <property type="protein sequence ID" value="QJH92476.1"/>
    <property type="molecule type" value="Genomic_DNA"/>
</dbReference>
<evidence type="ECO:0000313" key="2">
    <source>
        <dbReference type="EMBL" id="QJH92476.1"/>
    </source>
</evidence>
<gene>
    <name evidence="1" type="ORF">MM171A00102_0059</name>
    <name evidence="2" type="ORF">MM171B00096_0038</name>
</gene>
<sequence length="71" mass="8120">MKAGVRVTTIQRRIDHRNPISGHEWHTYGPVTGYEVRGPLGVISKHRSEARAEAAAAEWREFYDEHPIPDL</sequence>
<dbReference type="AlphaFoldDB" id="A0A6M3M5V1"/>